<evidence type="ECO:0008006" key="4">
    <source>
        <dbReference type="Google" id="ProtNLM"/>
    </source>
</evidence>
<protein>
    <recommendedName>
        <fullName evidence="4">Cell surface protein</fullName>
    </recommendedName>
</protein>
<name>A0A414KWC7_9BACE</name>
<dbReference type="Proteomes" id="UP000285650">
    <property type="component" value="Unassembled WGS sequence"/>
</dbReference>
<evidence type="ECO:0000256" key="1">
    <source>
        <dbReference type="SAM" id="Coils"/>
    </source>
</evidence>
<accession>A0A414KWC7</accession>
<proteinExistence type="predicted"/>
<dbReference type="AlphaFoldDB" id="A0A414KWC7"/>
<comment type="caution">
    <text evidence="2">The sequence shown here is derived from an EMBL/GenBank/DDBJ whole genome shotgun (WGS) entry which is preliminary data.</text>
</comment>
<organism evidence="2 3">
    <name type="scientific">Bacteroides intestinalis</name>
    <dbReference type="NCBI Taxonomy" id="329854"/>
    <lineage>
        <taxon>Bacteria</taxon>
        <taxon>Pseudomonadati</taxon>
        <taxon>Bacteroidota</taxon>
        <taxon>Bacteroidia</taxon>
        <taxon>Bacteroidales</taxon>
        <taxon>Bacteroidaceae</taxon>
        <taxon>Bacteroides</taxon>
    </lineage>
</organism>
<evidence type="ECO:0000313" key="3">
    <source>
        <dbReference type="Proteomes" id="UP000285650"/>
    </source>
</evidence>
<sequence length="1002" mass="109520">MVGSTGTFTSCKDYDDDISNLQEQIDGQKGDLSTKLSAVESSISSLQSAQSGLQSAIDAAKNDAEKAALAAQNKAIETAKAELETVKTELQAAIKANADGIEAVKAIATKAEEDMAKAIGRIETLEAFKATTTETLNKLAEADAALSAQITSLSEELKAELTELGKRLTAVEAQIAALESYKTTNDAAVSGNKEAIEQLIADLKALEEGQLTEAKVQEIAEKVTEAVSADLDLISAAFNKKVTHVSLYVRTQDAYNNYWYNLNLVSAEAVRTWTFGENLGGTPVSFKKGSKEAFDESFLIRVSPTNATLDKSMIKLINSQLNDLSGLLEIKDIEPYKELVTTRGVSQNGLWKVTVKLADDYDTEAYKEAASTYNEDGSKLADILYAVMIGDDVKNERQVVSEYGIVLGQNDKDALRQLYFNVDEQSVTNIKNRWRGSVPSYSEAGSAVNYEELAWSLDGKNKPWAEPILTGQDKNVLSDNSDARQYRAAYSVKAGQPFTVNFSEVNAKSVRAFYVTLDEACATESQPSEINAWKSYKIKGLNTVTTESSIELTVPTDVNADGDYIGLRVYAVNYDGSLVDPDGKAFYIYVGETAESQANLVLSMAEKTYAPWLSVDAANPYIVSEKDNFSTLNWGRAQNYDLEITDNEGKIDGTTGVSLSNFIFRDADGNVISLYSTDKAKAVTVEMQNVEAARLKDNVTYTATITARNNTSGIVAVGTVTFTKKLPGFPTTVYPFTGQLINNNLKVYPVLENGLAQYQMTSSWHGIAGSNGAGYEGLLFKEIVAQGKTATLTYDDAVTKIQAPITLVNPEDKAYETKFPMSIVYSYGKISYDWDATANSYLIKDHTTSWGTNFTIQIGNYVDDCTYSMSGVTVNYPGAVGKDAEIALNKITVKDWYNDAINLSKIGSTAPGDATSKEVKFFDVVETGVPFKVEFLTGDNFDRVDEYFEFKEIKNSNIVMTSKSDAAQGQTVKTKLRLIFKDKFGYTVQKVVDGTFDMKFQK</sequence>
<feature type="coiled-coil region" evidence="1">
    <location>
        <begin position="62"/>
        <end position="96"/>
    </location>
</feature>
<gene>
    <name evidence="2" type="ORF">DW712_24120</name>
</gene>
<reference evidence="2 3" key="1">
    <citation type="submission" date="2018-08" db="EMBL/GenBank/DDBJ databases">
        <title>A genome reference for cultivated species of the human gut microbiota.</title>
        <authorList>
            <person name="Zou Y."/>
            <person name="Xue W."/>
            <person name="Luo G."/>
        </authorList>
    </citation>
    <scope>NUCLEOTIDE SEQUENCE [LARGE SCALE GENOMIC DNA]</scope>
    <source>
        <strain evidence="2 3">AM27-17</strain>
    </source>
</reference>
<keyword evidence="1" id="KW-0175">Coiled coil</keyword>
<dbReference type="EMBL" id="QSKV01000032">
    <property type="protein sequence ID" value="RHE86238.1"/>
    <property type="molecule type" value="Genomic_DNA"/>
</dbReference>
<evidence type="ECO:0000313" key="2">
    <source>
        <dbReference type="EMBL" id="RHE86238.1"/>
    </source>
</evidence>
<dbReference type="Gene3D" id="1.10.287.1490">
    <property type="match status" value="1"/>
</dbReference>